<gene>
    <name evidence="3" type="ORF">P167DRAFT_308258</name>
</gene>
<dbReference type="OrthoDB" id="5402506at2759"/>
<feature type="compositionally biased region" description="Polar residues" evidence="2">
    <location>
        <begin position="16"/>
        <end position="25"/>
    </location>
</feature>
<proteinExistence type="predicted"/>
<dbReference type="STRING" id="1392247.A0A3N4KIX3"/>
<name>A0A3N4KIX3_9PEZI</name>
<organism evidence="3 4">
    <name type="scientific">Morchella conica CCBAS932</name>
    <dbReference type="NCBI Taxonomy" id="1392247"/>
    <lineage>
        <taxon>Eukaryota</taxon>
        <taxon>Fungi</taxon>
        <taxon>Dikarya</taxon>
        <taxon>Ascomycota</taxon>
        <taxon>Pezizomycotina</taxon>
        <taxon>Pezizomycetes</taxon>
        <taxon>Pezizales</taxon>
        <taxon>Morchellaceae</taxon>
        <taxon>Morchella</taxon>
    </lineage>
</organism>
<reference evidence="3 4" key="1">
    <citation type="journal article" date="2018" name="Nat. Ecol. Evol.">
        <title>Pezizomycetes genomes reveal the molecular basis of ectomycorrhizal truffle lifestyle.</title>
        <authorList>
            <person name="Murat C."/>
            <person name="Payen T."/>
            <person name="Noel B."/>
            <person name="Kuo A."/>
            <person name="Morin E."/>
            <person name="Chen J."/>
            <person name="Kohler A."/>
            <person name="Krizsan K."/>
            <person name="Balestrini R."/>
            <person name="Da Silva C."/>
            <person name="Montanini B."/>
            <person name="Hainaut M."/>
            <person name="Levati E."/>
            <person name="Barry K.W."/>
            <person name="Belfiori B."/>
            <person name="Cichocki N."/>
            <person name="Clum A."/>
            <person name="Dockter R.B."/>
            <person name="Fauchery L."/>
            <person name="Guy J."/>
            <person name="Iotti M."/>
            <person name="Le Tacon F."/>
            <person name="Lindquist E.A."/>
            <person name="Lipzen A."/>
            <person name="Malagnac F."/>
            <person name="Mello A."/>
            <person name="Molinier V."/>
            <person name="Miyauchi S."/>
            <person name="Poulain J."/>
            <person name="Riccioni C."/>
            <person name="Rubini A."/>
            <person name="Sitrit Y."/>
            <person name="Splivallo R."/>
            <person name="Traeger S."/>
            <person name="Wang M."/>
            <person name="Zifcakova L."/>
            <person name="Wipf D."/>
            <person name="Zambonelli A."/>
            <person name="Paolocci F."/>
            <person name="Nowrousian M."/>
            <person name="Ottonello S."/>
            <person name="Baldrian P."/>
            <person name="Spatafora J.W."/>
            <person name="Henrissat B."/>
            <person name="Nagy L.G."/>
            <person name="Aury J.M."/>
            <person name="Wincker P."/>
            <person name="Grigoriev I.V."/>
            <person name="Bonfante P."/>
            <person name="Martin F.M."/>
        </authorList>
    </citation>
    <scope>NUCLEOTIDE SEQUENCE [LARGE SCALE GENOMIC DNA]</scope>
    <source>
        <strain evidence="3 4">CCBAS932</strain>
    </source>
</reference>
<dbReference type="InParanoid" id="A0A3N4KIX3"/>
<evidence type="ECO:0000313" key="4">
    <source>
        <dbReference type="Proteomes" id="UP000277580"/>
    </source>
</evidence>
<protein>
    <submittedName>
        <fullName evidence="3">Uncharacterized protein</fullName>
    </submittedName>
</protein>
<evidence type="ECO:0000256" key="2">
    <source>
        <dbReference type="SAM" id="MobiDB-lite"/>
    </source>
</evidence>
<keyword evidence="1" id="KW-0175">Coiled coil</keyword>
<feature type="region of interest" description="Disordered" evidence="2">
    <location>
        <begin position="1"/>
        <end position="27"/>
    </location>
</feature>
<keyword evidence="4" id="KW-1185">Reference proteome</keyword>
<accession>A0A3N4KIX3</accession>
<dbReference type="EMBL" id="ML119153">
    <property type="protein sequence ID" value="RPB09299.1"/>
    <property type="molecule type" value="Genomic_DNA"/>
</dbReference>
<evidence type="ECO:0000313" key="3">
    <source>
        <dbReference type="EMBL" id="RPB09299.1"/>
    </source>
</evidence>
<feature type="coiled-coil region" evidence="1">
    <location>
        <begin position="49"/>
        <end position="79"/>
    </location>
</feature>
<dbReference type="Proteomes" id="UP000277580">
    <property type="component" value="Unassembled WGS sequence"/>
</dbReference>
<evidence type="ECO:0000256" key="1">
    <source>
        <dbReference type="SAM" id="Coils"/>
    </source>
</evidence>
<sequence length="263" mass="30511">MQYRTPSPRRPRRYTNSMDTPTAPQSGYEDVVRLLETVASATLGERNLTDTYEARIRDLEAENAELLKENEELLHLLNRDDRPATAQATKALAQVRTLKESLISDREGFSRREAGLTARVWGLEQAVTDSLRDLLQERRLREEEEMLRSMEAVTVELEMRNEEMKQTQSAAEEELDLASREIERLQREVKALEMLKHHKEDTEAELDMLKDGMKRIERVAMMYGPLEDELGLLDAIDSWKLEFLAVSTKRKKRKKKEEKHGLG</sequence>
<feature type="coiled-coil region" evidence="1">
    <location>
        <begin position="140"/>
        <end position="219"/>
    </location>
</feature>
<dbReference type="AlphaFoldDB" id="A0A3N4KIX3"/>